<comment type="caution">
    <text evidence="10">The sequence shown here is derived from an EMBL/GenBank/DDBJ whole genome shotgun (WGS) entry which is preliminary data.</text>
</comment>
<dbReference type="InterPro" id="IPR036236">
    <property type="entry name" value="Znf_C2H2_sf"/>
</dbReference>
<dbReference type="SUPFAM" id="SSF57667">
    <property type="entry name" value="beta-beta-alpha zinc fingers"/>
    <property type="match status" value="1"/>
</dbReference>
<comment type="subcellular location">
    <subcellularLocation>
        <location evidence="1">Nucleus</location>
    </subcellularLocation>
</comment>
<proteinExistence type="predicted"/>
<dbReference type="Pfam" id="PF00096">
    <property type="entry name" value="zf-C2H2"/>
    <property type="match status" value="1"/>
</dbReference>
<dbReference type="OrthoDB" id="8922241at2759"/>
<dbReference type="AlphaFoldDB" id="A0A9P5NQ19"/>
<evidence type="ECO:0000256" key="6">
    <source>
        <dbReference type="ARBA" id="ARBA00023242"/>
    </source>
</evidence>
<dbReference type="SMART" id="SM00355">
    <property type="entry name" value="ZnF_C2H2"/>
    <property type="match status" value="2"/>
</dbReference>
<keyword evidence="3" id="KW-0677">Repeat</keyword>
<name>A0A9P5NQ19_GYMJU</name>
<keyword evidence="2" id="KW-0479">Metal-binding</keyword>
<evidence type="ECO:0000256" key="7">
    <source>
        <dbReference type="PROSITE-ProRule" id="PRU00042"/>
    </source>
</evidence>
<dbReference type="GO" id="GO:0010468">
    <property type="term" value="P:regulation of gene expression"/>
    <property type="evidence" value="ECO:0007669"/>
    <property type="project" value="TreeGrafter"/>
</dbReference>
<evidence type="ECO:0000256" key="1">
    <source>
        <dbReference type="ARBA" id="ARBA00004123"/>
    </source>
</evidence>
<evidence type="ECO:0000313" key="11">
    <source>
        <dbReference type="Proteomes" id="UP000724874"/>
    </source>
</evidence>
<keyword evidence="6" id="KW-0539">Nucleus</keyword>
<dbReference type="GO" id="GO:0005634">
    <property type="term" value="C:nucleus"/>
    <property type="evidence" value="ECO:0007669"/>
    <property type="project" value="UniProtKB-SubCell"/>
</dbReference>
<dbReference type="InterPro" id="IPR013087">
    <property type="entry name" value="Znf_C2H2_type"/>
</dbReference>
<evidence type="ECO:0000256" key="5">
    <source>
        <dbReference type="ARBA" id="ARBA00022833"/>
    </source>
</evidence>
<keyword evidence="5" id="KW-0862">Zinc</keyword>
<accession>A0A9P5NQ19</accession>
<dbReference type="PANTHER" id="PTHR16515:SF49">
    <property type="entry name" value="GASTRULA ZINC FINGER PROTEIN XLCGF49.1-LIKE-RELATED"/>
    <property type="match status" value="1"/>
</dbReference>
<dbReference type="PROSITE" id="PS50157">
    <property type="entry name" value="ZINC_FINGER_C2H2_2"/>
    <property type="match status" value="2"/>
</dbReference>
<keyword evidence="4 7" id="KW-0863">Zinc-finger</keyword>
<organism evidence="10 11">
    <name type="scientific">Gymnopilus junonius</name>
    <name type="common">Spectacular rustgill mushroom</name>
    <name type="synonym">Gymnopilus spectabilis subsp. junonius</name>
    <dbReference type="NCBI Taxonomy" id="109634"/>
    <lineage>
        <taxon>Eukaryota</taxon>
        <taxon>Fungi</taxon>
        <taxon>Dikarya</taxon>
        <taxon>Basidiomycota</taxon>
        <taxon>Agaricomycotina</taxon>
        <taxon>Agaricomycetes</taxon>
        <taxon>Agaricomycetidae</taxon>
        <taxon>Agaricales</taxon>
        <taxon>Agaricineae</taxon>
        <taxon>Hymenogastraceae</taxon>
        <taxon>Gymnopilus</taxon>
    </lineage>
</organism>
<dbReference type="GO" id="GO:0008270">
    <property type="term" value="F:zinc ion binding"/>
    <property type="evidence" value="ECO:0007669"/>
    <property type="project" value="UniProtKB-KW"/>
</dbReference>
<evidence type="ECO:0000256" key="4">
    <source>
        <dbReference type="ARBA" id="ARBA00022771"/>
    </source>
</evidence>
<feature type="compositionally biased region" description="Polar residues" evidence="8">
    <location>
        <begin position="217"/>
        <end position="227"/>
    </location>
</feature>
<feature type="region of interest" description="Disordered" evidence="8">
    <location>
        <begin position="52"/>
        <end position="158"/>
    </location>
</feature>
<evidence type="ECO:0000256" key="3">
    <source>
        <dbReference type="ARBA" id="ARBA00022737"/>
    </source>
</evidence>
<sequence>MTLFLRWGSLKLYPTTTILTPLREFGELMFQNEYHGAYLDNSEVEYNIGIDYEEPSADPGLASDSSSSLQVDEPPQSLDQWQPTVAPTIIYDSESEVRKSKKRKIEASQQDTVVIERPRKRQNRNQDKGFNTPRLQTLRPRRPKQPAASTAQVDGVPVVEKQNKVTDFDVSSEALLKVKRGPGSRASVAQAKGTRPLRTNLSSDSEYQVSLPRSGLSKKSAQKQTSGVERYRCPSCPKDYSRRADAMRHDKSVHKNEGHRCTVCHKSFNRKDSLKRHLQGSHKQHVSTPLPRMRKRQKKNAGTEY</sequence>
<evidence type="ECO:0000313" key="10">
    <source>
        <dbReference type="EMBL" id="KAF8902548.1"/>
    </source>
</evidence>
<reference evidence="10" key="1">
    <citation type="submission" date="2020-11" db="EMBL/GenBank/DDBJ databases">
        <authorList>
            <consortium name="DOE Joint Genome Institute"/>
            <person name="Ahrendt S."/>
            <person name="Riley R."/>
            <person name="Andreopoulos W."/>
            <person name="LaButti K."/>
            <person name="Pangilinan J."/>
            <person name="Ruiz-duenas F.J."/>
            <person name="Barrasa J.M."/>
            <person name="Sanchez-Garcia M."/>
            <person name="Camarero S."/>
            <person name="Miyauchi S."/>
            <person name="Serrano A."/>
            <person name="Linde D."/>
            <person name="Babiker R."/>
            <person name="Drula E."/>
            <person name="Ayuso-Fernandez I."/>
            <person name="Pacheco R."/>
            <person name="Padilla G."/>
            <person name="Ferreira P."/>
            <person name="Barriuso J."/>
            <person name="Kellner H."/>
            <person name="Castanera R."/>
            <person name="Alfaro M."/>
            <person name="Ramirez L."/>
            <person name="Pisabarro A.G."/>
            <person name="Kuo A."/>
            <person name="Tritt A."/>
            <person name="Lipzen A."/>
            <person name="He G."/>
            <person name="Yan M."/>
            <person name="Ng V."/>
            <person name="Cullen D."/>
            <person name="Martin F."/>
            <person name="Rosso M.-N."/>
            <person name="Henrissat B."/>
            <person name="Hibbett D."/>
            <person name="Martinez A.T."/>
            <person name="Grigoriev I.V."/>
        </authorList>
    </citation>
    <scope>NUCLEOTIDE SEQUENCE</scope>
    <source>
        <strain evidence="10">AH 44721</strain>
    </source>
</reference>
<feature type="region of interest" description="Disordered" evidence="8">
    <location>
        <begin position="179"/>
        <end position="230"/>
    </location>
</feature>
<dbReference type="EMBL" id="JADNYJ010000035">
    <property type="protein sequence ID" value="KAF8902548.1"/>
    <property type="molecule type" value="Genomic_DNA"/>
</dbReference>
<protein>
    <recommendedName>
        <fullName evidence="9">C2H2-type domain-containing protein</fullName>
    </recommendedName>
</protein>
<feature type="domain" description="C2H2-type" evidence="9">
    <location>
        <begin position="231"/>
        <end position="259"/>
    </location>
</feature>
<gene>
    <name evidence="10" type="ORF">CPB84DRAFT_845175</name>
</gene>
<dbReference type="InterPro" id="IPR050331">
    <property type="entry name" value="Zinc_finger"/>
</dbReference>
<evidence type="ECO:0000259" key="9">
    <source>
        <dbReference type="PROSITE" id="PS50157"/>
    </source>
</evidence>
<dbReference type="PANTHER" id="PTHR16515">
    <property type="entry name" value="PR DOMAIN ZINC FINGER PROTEIN"/>
    <property type="match status" value="1"/>
</dbReference>
<feature type="domain" description="C2H2-type" evidence="9">
    <location>
        <begin position="259"/>
        <end position="287"/>
    </location>
</feature>
<feature type="region of interest" description="Disordered" evidence="8">
    <location>
        <begin position="272"/>
        <end position="305"/>
    </location>
</feature>
<evidence type="ECO:0000256" key="2">
    <source>
        <dbReference type="ARBA" id="ARBA00022723"/>
    </source>
</evidence>
<dbReference type="Proteomes" id="UP000724874">
    <property type="component" value="Unassembled WGS sequence"/>
</dbReference>
<dbReference type="Gene3D" id="3.30.160.60">
    <property type="entry name" value="Classic Zinc Finger"/>
    <property type="match status" value="1"/>
</dbReference>
<dbReference type="PROSITE" id="PS00028">
    <property type="entry name" value="ZINC_FINGER_C2H2_1"/>
    <property type="match status" value="2"/>
</dbReference>
<feature type="compositionally biased region" description="Basic residues" evidence="8">
    <location>
        <begin position="273"/>
        <end position="285"/>
    </location>
</feature>
<keyword evidence="11" id="KW-1185">Reference proteome</keyword>
<evidence type="ECO:0000256" key="8">
    <source>
        <dbReference type="SAM" id="MobiDB-lite"/>
    </source>
</evidence>
<feature type="compositionally biased region" description="Polar residues" evidence="8">
    <location>
        <begin position="197"/>
        <end position="208"/>
    </location>
</feature>